<keyword evidence="3" id="KW-1185">Reference proteome</keyword>
<name>A0A9N7UZK1_PLEPL</name>
<proteinExistence type="predicted"/>
<protein>
    <submittedName>
        <fullName evidence="2">Uncharacterized protein</fullName>
    </submittedName>
</protein>
<reference evidence="2" key="1">
    <citation type="submission" date="2020-03" db="EMBL/GenBank/DDBJ databases">
        <authorList>
            <person name="Weist P."/>
        </authorList>
    </citation>
    <scope>NUCLEOTIDE SEQUENCE</scope>
</reference>
<accession>A0A9N7UZK1</accession>
<dbReference type="EMBL" id="CADEAL010002379">
    <property type="protein sequence ID" value="CAB1439996.1"/>
    <property type="molecule type" value="Genomic_DNA"/>
</dbReference>
<feature type="compositionally biased region" description="Polar residues" evidence="1">
    <location>
        <begin position="19"/>
        <end position="35"/>
    </location>
</feature>
<sequence>MSPSSWTPDGSVPGPGAKCSSSPTGHQSPQLQAAQAQVGDDTAFVTGTSTTDARQTTRTPLSSSRGKQGFASLCTWDGETPGYNGTLSRRSVGSRSAHMRAVSGH</sequence>
<comment type="caution">
    <text evidence="2">The sequence shown here is derived from an EMBL/GenBank/DDBJ whole genome shotgun (WGS) entry which is preliminary data.</text>
</comment>
<feature type="compositionally biased region" description="Low complexity" evidence="1">
    <location>
        <begin position="46"/>
        <end position="59"/>
    </location>
</feature>
<feature type="region of interest" description="Disordered" evidence="1">
    <location>
        <begin position="1"/>
        <end position="105"/>
    </location>
</feature>
<evidence type="ECO:0000256" key="1">
    <source>
        <dbReference type="SAM" id="MobiDB-lite"/>
    </source>
</evidence>
<gene>
    <name evidence="2" type="ORF">PLEPLA_LOCUS27762</name>
</gene>
<evidence type="ECO:0000313" key="2">
    <source>
        <dbReference type="EMBL" id="CAB1439996.1"/>
    </source>
</evidence>
<organism evidence="2 3">
    <name type="scientific">Pleuronectes platessa</name>
    <name type="common">European plaice</name>
    <dbReference type="NCBI Taxonomy" id="8262"/>
    <lineage>
        <taxon>Eukaryota</taxon>
        <taxon>Metazoa</taxon>
        <taxon>Chordata</taxon>
        <taxon>Craniata</taxon>
        <taxon>Vertebrata</taxon>
        <taxon>Euteleostomi</taxon>
        <taxon>Actinopterygii</taxon>
        <taxon>Neopterygii</taxon>
        <taxon>Teleostei</taxon>
        <taxon>Neoteleostei</taxon>
        <taxon>Acanthomorphata</taxon>
        <taxon>Carangaria</taxon>
        <taxon>Pleuronectiformes</taxon>
        <taxon>Pleuronectoidei</taxon>
        <taxon>Pleuronectidae</taxon>
        <taxon>Pleuronectes</taxon>
    </lineage>
</organism>
<dbReference type="Proteomes" id="UP001153269">
    <property type="component" value="Unassembled WGS sequence"/>
</dbReference>
<evidence type="ECO:0000313" key="3">
    <source>
        <dbReference type="Proteomes" id="UP001153269"/>
    </source>
</evidence>
<dbReference type="AlphaFoldDB" id="A0A9N7UZK1"/>
<feature type="compositionally biased region" description="Polar residues" evidence="1">
    <location>
        <begin position="83"/>
        <end position="94"/>
    </location>
</feature>